<evidence type="ECO:0000256" key="3">
    <source>
        <dbReference type="ARBA" id="ARBA00022827"/>
    </source>
</evidence>
<keyword evidence="4 6" id="KW-0560">Oxidoreductase</keyword>
<sequence>MEQDLTLAFCEQIRQACDNAKPLFIQGGNSKSFYGRPCQADILQTGKHQGILSYEPSELVLHARSGTRLADIEQQLDEQRQMLAFEPPHFDTNSTLGGAIATGLSGPRRPFAGSARDFVLGTGIINGKGEALRFGGQVMKNVAGYDLSRLMCGALGTLGLITDISIKVLPKPDVDYTLKQVCSQSEAIERLTQWQQKPLPLSAACWHDEYLYLRLSGSEAATRQAQHQLGDSIAEKQPAFWASIRDHQHPWLQRERPLWRLSVPPAAPPLAALQGDWLLDWGGAQRWLYSDEPAARIRQLTSEAGGHATLFRHYGDGDDVFHPLPAGLLALHQRLKAALDPHYIFNPGRQYKNI</sequence>
<proteinExistence type="predicted"/>
<organism evidence="6">
    <name type="scientific">hydrothermal vent metagenome</name>
    <dbReference type="NCBI Taxonomy" id="652676"/>
    <lineage>
        <taxon>unclassified sequences</taxon>
        <taxon>metagenomes</taxon>
        <taxon>ecological metagenomes</taxon>
    </lineage>
</organism>
<dbReference type="InterPro" id="IPR016166">
    <property type="entry name" value="FAD-bd_PCMH"/>
</dbReference>
<evidence type="ECO:0000313" key="6">
    <source>
        <dbReference type="EMBL" id="VAW71519.1"/>
    </source>
</evidence>
<gene>
    <name evidence="6" type="ORF">MNBD_GAMMA13-446</name>
</gene>
<evidence type="ECO:0000256" key="4">
    <source>
        <dbReference type="ARBA" id="ARBA00023002"/>
    </source>
</evidence>
<dbReference type="PROSITE" id="PS51387">
    <property type="entry name" value="FAD_PCMH"/>
    <property type="match status" value="1"/>
</dbReference>
<reference evidence="6" key="1">
    <citation type="submission" date="2018-06" db="EMBL/GenBank/DDBJ databases">
        <authorList>
            <person name="Zhirakovskaya E."/>
        </authorList>
    </citation>
    <scope>NUCLEOTIDE SEQUENCE</scope>
</reference>
<dbReference type="AlphaFoldDB" id="A0A3B0YBG1"/>
<dbReference type="SUPFAM" id="SSF55103">
    <property type="entry name" value="FAD-linked oxidases, C-terminal domain"/>
    <property type="match status" value="1"/>
</dbReference>
<dbReference type="InterPro" id="IPR016169">
    <property type="entry name" value="FAD-bd_PCMH_sub2"/>
</dbReference>
<evidence type="ECO:0000256" key="2">
    <source>
        <dbReference type="ARBA" id="ARBA00022630"/>
    </source>
</evidence>
<dbReference type="EC" id="1.1.99.14" evidence="6"/>
<evidence type="ECO:0000256" key="1">
    <source>
        <dbReference type="ARBA" id="ARBA00001974"/>
    </source>
</evidence>
<dbReference type="EMBL" id="UOFK01000004">
    <property type="protein sequence ID" value="VAW71519.1"/>
    <property type="molecule type" value="Genomic_DNA"/>
</dbReference>
<dbReference type="NCBIfam" id="NF008439">
    <property type="entry name" value="PRK11282.1"/>
    <property type="match status" value="1"/>
</dbReference>
<feature type="domain" description="FAD-binding PCMH-type" evidence="5">
    <location>
        <begin position="1"/>
        <end position="171"/>
    </location>
</feature>
<dbReference type="GO" id="GO:0071949">
    <property type="term" value="F:FAD binding"/>
    <property type="evidence" value="ECO:0007669"/>
    <property type="project" value="InterPro"/>
</dbReference>
<dbReference type="InterPro" id="IPR036318">
    <property type="entry name" value="FAD-bd_PCMH-like_sf"/>
</dbReference>
<dbReference type="PANTHER" id="PTHR11748">
    <property type="entry name" value="D-LACTATE DEHYDROGENASE"/>
    <property type="match status" value="1"/>
</dbReference>
<accession>A0A3B0YBG1</accession>
<evidence type="ECO:0000259" key="5">
    <source>
        <dbReference type="PROSITE" id="PS51387"/>
    </source>
</evidence>
<comment type="cofactor">
    <cofactor evidence="1">
        <name>FAD</name>
        <dbReference type="ChEBI" id="CHEBI:57692"/>
    </cofactor>
</comment>
<protein>
    <submittedName>
        <fullName evidence="6">Glycolate dehydrogenase, FAD-binding subunit GlcE</fullName>
        <ecNumber evidence="6">1.1.99.14</ecNumber>
    </submittedName>
</protein>
<name>A0A3B0YBG1_9ZZZZ</name>
<dbReference type="Gene3D" id="3.30.465.10">
    <property type="match status" value="1"/>
</dbReference>
<dbReference type="Pfam" id="PF02913">
    <property type="entry name" value="FAD-oxidase_C"/>
    <property type="match status" value="1"/>
</dbReference>
<dbReference type="Pfam" id="PF01565">
    <property type="entry name" value="FAD_binding_4"/>
    <property type="match status" value="1"/>
</dbReference>
<dbReference type="PANTHER" id="PTHR11748:SF103">
    <property type="entry name" value="GLYCOLATE OXIDASE SUBUNIT GLCE"/>
    <property type="match status" value="1"/>
</dbReference>
<keyword evidence="2" id="KW-0285">Flavoprotein</keyword>
<dbReference type="InterPro" id="IPR006094">
    <property type="entry name" value="Oxid_FAD_bind_N"/>
</dbReference>
<keyword evidence="3" id="KW-0274">FAD</keyword>
<dbReference type="InterPro" id="IPR016164">
    <property type="entry name" value="FAD-linked_Oxase-like_C"/>
</dbReference>
<dbReference type="SUPFAM" id="SSF56176">
    <property type="entry name" value="FAD-binding/transporter-associated domain-like"/>
    <property type="match status" value="1"/>
</dbReference>
<dbReference type="InterPro" id="IPR004113">
    <property type="entry name" value="FAD-bd_oxidored_4_C"/>
</dbReference>
<dbReference type="GO" id="GO:0019154">
    <property type="term" value="F:glycolate dehydrogenase activity"/>
    <property type="evidence" value="ECO:0007669"/>
    <property type="project" value="UniProtKB-EC"/>
</dbReference>